<dbReference type="Proteomes" id="UP000198992">
    <property type="component" value="Unassembled WGS sequence"/>
</dbReference>
<evidence type="ECO:0000313" key="3">
    <source>
        <dbReference type="Proteomes" id="UP000198992"/>
    </source>
</evidence>
<feature type="compositionally biased region" description="Basic and acidic residues" evidence="1">
    <location>
        <begin position="23"/>
        <end position="42"/>
    </location>
</feature>
<feature type="compositionally biased region" description="Basic and acidic residues" evidence="1">
    <location>
        <begin position="49"/>
        <end position="61"/>
    </location>
</feature>
<name>A0A1H4YIB6_9BRAD</name>
<reference evidence="2 3" key="1">
    <citation type="submission" date="2016-10" db="EMBL/GenBank/DDBJ databases">
        <authorList>
            <person name="de Groot N.N."/>
        </authorList>
    </citation>
    <scope>NUCLEOTIDE SEQUENCE [LARGE SCALE GENOMIC DNA]</scope>
    <source>
        <strain evidence="2 3">MT12</strain>
    </source>
</reference>
<evidence type="ECO:0000256" key="1">
    <source>
        <dbReference type="SAM" id="MobiDB-lite"/>
    </source>
</evidence>
<accession>A0A1H4YIB6</accession>
<protein>
    <submittedName>
        <fullName evidence="2">Uncharacterized protein</fullName>
    </submittedName>
</protein>
<gene>
    <name evidence="2" type="ORF">SAMN05444164_3966</name>
</gene>
<dbReference type="EMBL" id="FNTH01000001">
    <property type="protein sequence ID" value="SED17706.1"/>
    <property type="molecule type" value="Genomic_DNA"/>
</dbReference>
<organism evidence="2 3">
    <name type="scientific">Bradyrhizobium erythrophlei</name>
    <dbReference type="NCBI Taxonomy" id="1437360"/>
    <lineage>
        <taxon>Bacteria</taxon>
        <taxon>Pseudomonadati</taxon>
        <taxon>Pseudomonadota</taxon>
        <taxon>Alphaproteobacteria</taxon>
        <taxon>Hyphomicrobiales</taxon>
        <taxon>Nitrobacteraceae</taxon>
        <taxon>Bradyrhizobium</taxon>
    </lineage>
</organism>
<feature type="region of interest" description="Disordered" evidence="1">
    <location>
        <begin position="1"/>
        <end position="77"/>
    </location>
</feature>
<evidence type="ECO:0000313" key="2">
    <source>
        <dbReference type="EMBL" id="SED17706.1"/>
    </source>
</evidence>
<sequence length="77" mass="8836">MVEQGTHTRFVKQALGRNQQKSGELRAAAKKEEQREQHDGEMKQALQHRATENAGPHRDAFNVEVTKPLAHRKLRKP</sequence>
<proteinExistence type="predicted"/>
<dbReference type="AlphaFoldDB" id="A0A1H4YIB6"/>